<dbReference type="OrthoDB" id="47007at2759"/>
<evidence type="ECO:0000313" key="4">
    <source>
        <dbReference type="Proteomes" id="UP000663880"/>
    </source>
</evidence>
<evidence type="ECO:0000313" key="3">
    <source>
        <dbReference type="EMBL" id="CAF4841319.1"/>
    </source>
</evidence>
<sequence>MDFSGKVVLITGASSGFGATTAVYLAKLSAKLALVGRNEKNLLETVAICEKEKGFKPLAIVADITKEADVERIIKETLDHFKQLDVLVNNSGISKSGGIKSLTLESYDIVMNTNVRGTFYLTSLAVPHLIKTKGNIVTVSSITSSQSIPNMTVYTMSKAALDQFTRNLAVELGPDGVRANCVNPGLAKTNIVSRMGYTDDQCNALFEKMVKETPLGRLTEPIDVAALISFLASDLAKSITGATHSIDAGRYL</sequence>
<dbReference type="PANTHER" id="PTHR43975">
    <property type="entry name" value="ZGC:101858"/>
    <property type="match status" value="1"/>
</dbReference>
<organism evidence="3 4">
    <name type="scientific">Pieris macdunnoughi</name>
    <dbReference type="NCBI Taxonomy" id="345717"/>
    <lineage>
        <taxon>Eukaryota</taxon>
        <taxon>Metazoa</taxon>
        <taxon>Ecdysozoa</taxon>
        <taxon>Arthropoda</taxon>
        <taxon>Hexapoda</taxon>
        <taxon>Insecta</taxon>
        <taxon>Pterygota</taxon>
        <taxon>Neoptera</taxon>
        <taxon>Endopterygota</taxon>
        <taxon>Lepidoptera</taxon>
        <taxon>Glossata</taxon>
        <taxon>Ditrysia</taxon>
        <taxon>Papilionoidea</taxon>
        <taxon>Pieridae</taxon>
        <taxon>Pierinae</taxon>
        <taxon>Pieris</taxon>
    </lineage>
</organism>
<feature type="domain" description="Ketoreductase" evidence="2">
    <location>
        <begin position="6"/>
        <end position="180"/>
    </location>
</feature>
<dbReference type="AlphaFoldDB" id="A0A821RFS8"/>
<proteinExistence type="predicted"/>
<dbReference type="FunFam" id="3.40.50.720:FF:000084">
    <property type="entry name" value="Short-chain dehydrogenase reductase"/>
    <property type="match status" value="1"/>
</dbReference>
<evidence type="ECO:0000256" key="1">
    <source>
        <dbReference type="ARBA" id="ARBA00023002"/>
    </source>
</evidence>
<dbReference type="PROSITE" id="PS00061">
    <property type="entry name" value="ADH_SHORT"/>
    <property type="match status" value="1"/>
</dbReference>
<evidence type="ECO:0000259" key="2">
    <source>
        <dbReference type="SMART" id="SM00822"/>
    </source>
</evidence>
<dbReference type="Proteomes" id="UP000663880">
    <property type="component" value="Unassembled WGS sequence"/>
</dbReference>
<dbReference type="GO" id="GO:0006629">
    <property type="term" value="P:lipid metabolic process"/>
    <property type="evidence" value="ECO:0007669"/>
    <property type="project" value="UniProtKB-ARBA"/>
</dbReference>
<reference evidence="3" key="1">
    <citation type="submission" date="2021-02" db="EMBL/GenBank/DDBJ databases">
        <authorList>
            <person name="Steward A R."/>
        </authorList>
    </citation>
    <scope>NUCLEOTIDE SEQUENCE</scope>
</reference>
<dbReference type="SMART" id="SM00822">
    <property type="entry name" value="PKS_KR"/>
    <property type="match status" value="1"/>
</dbReference>
<dbReference type="InterPro" id="IPR002347">
    <property type="entry name" value="SDR_fam"/>
</dbReference>
<dbReference type="PRINTS" id="PR00080">
    <property type="entry name" value="SDRFAMILY"/>
</dbReference>
<gene>
    <name evidence="3" type="ORF">PMACD_LOCUS6193</name>
</gene>
<dbReference type="InterPro" id="IPR020904">
    <property type="entry name" value="Sc_DH/Rdtase_CS"/>
</dbReference>
<dbReference type="Pfam" id="PF13561">
    <property type="entry name" value="adh_short_C2"/>
    <property type="match status" value="1"/>
</dbReference>
<protein>
    <recommendedName>
        <fullName evidence="2">Ketoreductase domain-containing protein</fullName>
    </recommendedName>
</protein>
<comment type="caution">
    <text evidence="3">The sequence shown here is derived from an EMBL/GenBank/DDBJ whole genome shotgun (WGS) entry which is preliminary data.</text>
</comment>
<dbReference type="InterPro" id="IPR036291">
    <property type="entry name" value="NAD(P)-bd_dom_sf"/>
</dbReference>
<dbReference type="Gene3D" id="3.40.50.720">
    <property type="entry name" value="NAD(P)-binding Rossmann-like Domain"/>
    <property type="match status" value="1"/>
</dbReference>
<dbReference type="SUPFAM" id="SSF51735">
    <property type="entry name" value="NAD(P)-binding Rossmann-fold domains"/>
    <property type="match status" value="1"/>
</dbReference>
<dbReference type="EMBL" id="CAJOBZ010000013">
    <property type="protein sequence ID" value="CAF4841319.1"/>
    <property type="molecule type" value="Genomic_DNA"/>
</dbReference>
<dbReference type="PANTHER" id="PTHR43975:SF2">
    <property type="entry name" value="EG:BACR7A4.14 PROTEIN-RELATED"/>
    <property type="match status" value="1"/>
</dbReference>
<name>A0A821RFS8_9NEOP</name>
<keyword evidence="4" id="KW-1185">Reference proteome</keyword>
<dbReference type="PRINTS" id="PR00081">
    <property type="entry name" value="GDHRDH"/>
</dbReference>
<dbReference type="InterPro" id="IPR057326">
    <property type="entry name" value="KR_dom"/>
</dbReference>
<accession>A0A821RFS8</accession>
<dbReference type="GO" id="GO:0016491">
    <property type="term" value="F:oxidoreductase activity"/>
    <property type="evidence" value="ECO:0007669"/>
    <property type="project" value="UniProtKB-KW"/>
</dbReference>
<keyword evidence="1" id="KW-0560">Oxidoreductase</keyword>